<feature type="region of interest" description="Disordered" evidence="1">
    <location>
        <begin position="1"/>
        <end position="32"/>
    </location>
</feature>
<proteinExistence type="predicted"/>
<protein>
    <submittedName>
        <fullName evidence="2">Uncharacterized protein</fullName>
    </submittedName>
</protein>
<evidence type="ECO:0000313" key="2">
    <source>
        <dbReference type="EMBL" id="KAF9738286.1"/>
    </source>
</evidence>
<dbReference type="Proteomes" id="UP000756921">
    <property type="component" value="Unassembled WGS sequence"/>
</dbReference>
<evidence type="ECO:0000313" key="3">
    <source>
        <dbReference type="Proteomes" id="UP000756921"/>
    </source>
</evidence>
<feature type="compositionally biased region" description="Basic and acidic residues" evidence="1">
    <location>
        <begin position="22"/>
        <end position="32"/>
    </location>
</feature>
<accession>A0A9P6GN36</accession>
<sequence length="32" mass="3680">MRGNKTTRKGKRPNDHTAGSEALRRELNQRSN</sequence>
<comment type="caution">
    <text evidence="2">The sequence shown here is derived from an EMBL/GenBank/DDBJ whole genome shotgun (WGS) entry which is preliminary data.</text>
</comment>
<dbReference type="EMBL" id="WJXW01000003">
    <property type="protein sequence ID" value="KAF9738286.1"/>
    <property type="molecule type" value="Genomic_DNA"/>
</dbReference>
<evidence type="ECO:0000256" key="1">
    <source>
        <dbReference type="SAM" id="MobiDB-lite"/>
    </source>
</evidence>
<keyword evidence="3" id="KW-1185">Reference proteome</keyword>
<dbReference type="AlphaFoldDB" id="A0A9P6GN36"/>
<gene>
    <name evidence="2" type="ORF">PMIN01_03569</name>
</gene>
<feature type="compositionally biased region" description="Basic residues" evidence="1">
    <location>
        <begin position="1"/>
        <end position="11"/>
    </location>
</feature>
<reference evidence="2" key="1">
    <citation type="journal article" date="2020" name="Mol. Plant Microbe Interact.">
        <title>Genome Sequence of the Biocontrol Agent Coniothyrium minitans strain Conio (IMI 134523).</title>
        <authorList>
            <person name="Patel D."/>
            <person name="Shittu T.A."/>
            <person name="Baroncelli R."/>
            <person name="Muthumeenakshi S."/>
            <person name="Osborne T.H."/>
            <person name="Janganan T.K."/>
            <person name="Sreenivasaprasad S."/>
        </authorList>
    </citation>
    <scope>NUCLEOTIDE SEQUENCE</scope>
    <source>
        <strain evidence="2">Conio</strain>
    </source>
</reference>
<organism evidence="2 3">
    <name type="scientific">Paraphaeosphaeria minitans</name>
    <dbReference type="NCBI Taxonomy" id="565426"/>
    <lineage>
        <taxon>Eukaryota</taxon>
        <taxon>Fungi</taxon>
        <taxon>Dikarya</taxon>
        <taxon>Ascomycota</taxon>
        <taxon>Pezizomycotina</taxon>
        <taxon>Dothideomycetes</taxon>
        <taxon>Pleosporomycetidae</taxon>
        <taxon>Pleosporales</taxon>
        <taxon>Massarineae</taxon>
        <taxon>Didymosphaeriaceae</taxon>
        <taxon>Paraphaeosphaeria</taxon>
    </lineage>
</organism>
<name>A0A9P6GN36_9PLEO</name>